<dbReference type="InterPro" id="IPR008928">
    <property type="entry name" value="6-hairpin_glycosidase_sf"/>
</dbReference>
<dbReference type="InterPro" id="IPR012341">
    <property type="entry name" value="6hp_glycosidase-like_sf"/>
</dbReference>
<keyword evidence="2" id="KW-0378">Hydrolase</keyword>
<organism evidence="2 3">
    <name type="scientific">Candidatus Collierbacteria bacterium GW2011_GWA1_44_12</name>
    <dbReference type="NCBI Taxonomy" id="1618376"/>
    <lineage>
        <taxon>Bacteria</taxon>
        <taxon>Candidatus Collieribacteriota</taxon>
    </lineage>
</organism>
<comment type="caution">
    <text evidence="2">The sequence shown here is derived from an EMBL/GenBank/DDBJ whole genome shotgun (WGS) entry which is preliminary data.</text>
</comment>
<feature type="domain" description="GH15-like" evidence="1">
    <location>
        <begin position="272"/>
        <end position="587"/>
    </location>
</feature>
<dbReference type="GO" id="GO:0004553">
    <property type="term" value="F:hydrolase activity, hydrolyzing O-glycosyl compounds"/>
    <property type="evidence" value="ECO:0007669"/>
    <property type="project" value="UniProtKB-ARBA"/>
</dbReference>
<evidence type="ECO:0000313" key="3">
    <source>
        <dbReference type="Proteomes" id="UP000034069"/>
    </source>
</evidence>
<gene>
    <name evidence="2" type="ORF">UW23_C0008G0015</name>
</gene>
<dbReference type="EMBL" id="LCHN01000008">
    <property type="protein sequence ID" value="KKT36038.1"/>
    <property type="molecule type" value="Genomic_DNA"/>
</dbReference>
<proteinExistence type="predicted"/>
<evidence type="ECO:0000313" key="2">
    <source>
        <dbReference type="EMBL" id="KKT36038.1"/>
    </source>
</evidence>
<dbReference type="PANTHER" id="PTHR31616">
    <property type="entry name" value="TREHALASE"/>
    <property type="match status" value="1"/>
</dbReference>
<dbReference type="SUPFAM" id="SSF48208">
    <property type="entry name" value="Six-hairpin glycosidases"/>
    <property type="match status" value="1"/>
</dbReference>
<sequence length="658" mass="75421">MARALVLGNGQLTVCFDEQGVLRDLYYPHVGLENHLNGTRHRIGLWWDGNFSWLDGNDWNVKSSYENRSMLGQISYDHKSLGLRVVVRAVVYNEIPVMVRSVTFYNPEKRVKKIRVFFGQEFIIAETRFRNTGFYDPTKNAIIHYKGRRVFLVNGSSQNGGISDYTVGMFGFEGKEGSFRDAEDGVLTKNAVEHGPVDSVVAFEVDCEGLNTAEVFCWLCAAHTMDEAYKYNDIVLQKTAHGVMHSTTSFWQAWAEAKPLDFFGLPDKVVQTYYNSLFVLRAHLDEKGGIVASLDSDMMLYGKDSYTYVWPRDAAFVAIALDKAGYSSVTKRFYDFCGKVLHDDGYLHHRFQPDYSLGSTWQSTTIQKDWLRNKILQLPIQEDETATVIWGLWQHYKYSNDIEFIESIYKPFIEKATEFMLEFRDKYTGLPIQSYDLWEEISGVSTYTCASVCGGLQAASRFATILGKYNHAHSYSLAVSELVKSMRSYLFDTEMNSFVRGLQVEGISVKKLRVVDASSLFGLWYYEVMDRKDPMFVGTQKAVEEKLHLKGGIGGFIRYENDLYYKDEKTSKSNPWIVTTMWEVQRKMKFSETVDELKALGEELNWVIDRMGDLPVMAEQFHPDTGAPLSAMPLAWSHSVFVETVLLYIERMQQLTIK</sequence>
<name>A0A0G1GNW6_9BACT</name>
<dbReference type="InterPro" id="IPR011613">
    <property type="entry name" value="GH15-like"/>
</dbReference>
<dbReference type="Proteomes" id="UP000034069">
    <property type="component" value="Unassembled WGS sequence"/>
</dbReference>
<dbReference type="Gene3D" id="1.50.10.10">
    <property type="match status" value="1"/>
</dbReference>
<dbReference type="AlphaFoldDB" id="A0A0G1GNW6"/>
<evidence type="ECO:0000259" key="1">
    <source>
        <dbReference type="Pfam" id="PF00723"/>
    </source>
</evidence>
<reference evidence="2 3" key="1">
    <citation type="journal article" date="2015" name="Nature">
        <title>rRNA introns, odd ribosomes, and small enigmatic genomes across a large radiation of phyla.</title>
        <authorList>
            <person name="Brown C.T."/>
            <person name="Hug L.A."/>
            <person name="Thomas B.C."/>
            <person name="Sharon I."/>
            <person name="Castelle C.J."/>
            <person name="Singh A."/>
            <person name="Wilkins M.J."/>
            <person name="Williams K.H."/>
            <person name="Banfield J.F."/>
        </authorList>
    </citation>
    <scope>NUCLEOTIDE SEQUENCE [LARGE SCALE GENOMIC DNA]</scope>
</reference>
<dbReference type="GO" id="GO:0005975">
    <property type="term" value="P:carbohydrate metabolic process"/>
    <property type="evidence" value="ECO:0007669"/>
    <property type="project" value="InterPro"/>
</dbReference>
<dbReference type="Pfam" id="PF00723">
    <property type="entry name" value="Glyco_hydro_15"/>
    <property type="match status" value="1"/>
</dbReference>
<protein>
    <submittedName>
        <fullName evidence="2">Glycosyl hydrolase, glucoamylase</fullName>
    </submittedName>
</protein>
<dbReference type="PANTHER" id="PTHR31616:SF13">
    <property type="entry name" value="GLUCAN 1,4-ALPHA-GLUCOSIDASE"/>
    <property type="match status" value="1"/>
</dbReference>
<accession>A0A0G1GNW6</accession>